<comment type="caution">
    <text evidence="2">The sequence shown here is derived from an EMBL/GenBank/DDBJ whole genome shotgun (WGS) entry which is preliminary data.</text>
</comment>
<gene>
    <name evidence="2" type="primary">pdeM</name>
    <name evidence="2" type="ORF">GCM10023332_08060</name>
</gene>
<dbReference type="InterPro" id="IPR026336">
    <property type="entry name" value="PdeM-like"/>
</dbReference>
<keyword evidence="3" id="KW-1185">Reference proteome</keyword>
<dbReference type="NCBIfam" id="TIGR04123">
    <property type="entry name" value="P_estr_lig_assc"/>
    <property type="match status" value="1"/>
</dbReference>
<dbReference type="InterPro" id="IPR024173">
    <property type="entry name" value="Pesterase_MJ0037-like"/>
</dbReference>
<keyword evidence="2" id="KW-0436">Ligase</keyword>
<evidence type="ECO:0000313" key="2">
    <source>
        <dbReference type="EMBL" id="GAA4858555.1"/>
    </source>
</evidence>
<accession>A0ABP9DUC3</accession>
<dbReference type="SUPFAM" id="SSF56300">
    <property type="entry name" value="Metallo-dependent phosphatases"/>
    <property type="match status" value="1"/>
</dbReference>
<evidence type="ECO:0000313" key="3">
    <source>
        <dbReference type="Proteomes" id="UP001501323"/>
    </source>
</evidence>
<dbReference type="Pfam" id="PF00149">
    <property type="entry name" value="Metallophos"/>
    <property type="match status" value="1"/>
</dbReference>
<protein>
    <submittedName>
        <fullName evidence="2">Ligase-associated DNA damage response endonuclease PdeM</fullName>
    </submittedName>
</protein>
<dbReference type="PANTHER" id="PTHR39323:SF1">
    <property type="entry name" value="BLR1149 PROTEIN"/>
    <property type="match status" value="1"/>
</dbReference>
<dbReference type="InterPro" id="IPR004843">
    <property type="entry name" value="Calcineurin-like_PHP"/>
</dbReference>
<sequence>MADALEVSVAGVPLRLLADRALHWPERARLVVADLHLGKGDVFRAAGIPVPSGGTAHDLERLATLLRDTRATALWVLGDFLHGPWPDPVASAWRAFREAHADVDMLVVRGNHDRALDAGAAGVREVARSIHDGPFEFRHAPPGTPGGAHVVCGHVHPVVRLRGAGRFPLFWMQPDALVLPAFSRFSGGFAVRGSDSAGSVVCNGEQLVRLPGTA</sequence>
<evidence type="ECO:0000259" key="1">
    <source>
        <dbReference type="Pfam" id="PF00149"/>
    </source>
</evidence>
<dbReference type="EMBL" id="BAABJY010000001">
    <property type="protein sequence ID" value="GAA4858555.1"/>
    <property type="molecule type" value="Genomic_DNA"/>
</dbReference>
<keyword evidence="2" id="KW-0378">Hydrolase</keyword>
<name>A0ABP9DUC3_9GAMM</name>
<keyword evidence="2" id="KW-0540">Nuclease</keyword>
<dbReference type="PANTHER" id="PTHR39323">
    <property type="entry name" value="BLR1149 PROTEIN"/>
    <property type="match status" value="1"/>
</dbReference>
<reference evidence="3" key="1">
    <citation type="journal article" date="2019" name="Int. J. Syst. Evol. Microbiol.">
        <title>The Global Catalogue of Microorganisms (GCM) 10K type strain sequencing project: providing services to taxonomists for standard genome sequencing and annotation.</title>
        <authorList>
            <consortium name="The Broad Institute Genomics Platform"/>
            <consortium name="The Broad Institute Genome Sequencing Center for Infectious Disease"/>
            <person name="Wu L."/>
            <person name="Ma J."/>
        </authorList>
    </citation>
    <scope>NUCLEOTIDE SEQUENCE [LARGE SCALE GENOMIC DNA]</scope>
    <source>
        <strain evidence="3">JCM 18392</strain>
    </source>
</reference>
<dbReference type="Gene3D" id="3.60.21.10">
    <property type="match status" value="1"/>
</dbReference>
<feature type="domain" description="Calcineurin-like phosphoesterase" evidence="1">
    <location>
        <begin position="30"/>
        <end position="156"/>
    </location>
</feature>
<dbReference type="GO" id="GO:0016874">
    <property type="term" value="F:ligase activity"/>
    <property type="evidence" value="ECO:0007669"/>
    <property type="project" value="UniProtKB-KW"/>
</dbReference>
<organism evidence="2 3">
    <name type="scientific">Luteimonas vadosa</name>
    <dbReference type="NCBI Taxonomy" id="1165507"/>
    <lineage>
        <taxon>Bacteria</taxon>
        <taxon>Pseudomonadati</taxon>
        <taxon>Pseudomonadota</taxon>
        <taxon>Gammaproteobacteria</taxon>
        <taxon>Lysobacterales</taxon>
        <taxon>Lysobacteraceae</taxon>
        <taxon>Luteimonas</taxon>
    </lineage>
</organism>
<dbReference type="GO" id="GO:0004519">
    <property type="term" value="F:endonuclease activity"/>
    <property type="evidence" value="ECO:0007669"/>
    <property type="project" value="UniProtKB-KW"/>
</dbReference>
<proteinExistence type="predicted"/>
<keyword evidence="2" id="KW-0255">Endonuclease</keyword>
<dbReference type="PIRSF" id="PIRSF000887">
    <property type="entry name" value="Pesterase_MJ0037"/>
    <property type="match status" value="1"/>
</dbReference>
<dbReference type="Proteomes" id="UP001501323">
    <property type="component" value="Unassembled WGS sequence"/>
</dbReference>
<dbReference type="RefSeq" id="WP_345294200.1">
    <property type="nucleotide sequence ID" value="NZ_BAABJY010000001.1"/>
</dbReference>
<dbReference type="InterPro" id="IPR029052">
    <property type="entry name" value="Metallo-depent_PP-like"/>
</dbReference>